<dbReference type="Proteomes" id="UP000016933">
    <property type="component" value="Unassembled WGS sequence"/>
</dbReference>
<dbReference type="HOGENOM" id="CLU_2386129_0_0_1"/>
<organism evidence="1 2">
    <name type="scientific">Dothistroma septosporum (strain NZE10 / CBS 128990)</name>
    <name type="common">Red band needle blight fungus</name>
    <name type="synonym">Mycosphaerella pini</name>
    <dbReference type="NCBI Taxonomy" id="675120"/>
    <lineage>
        <taxon>Eukaryota</taxon>
        <taxon>Fungi</taxon>
        <taxon>Dikarya</taxon>
        <taxon>Ascomycota</taxon>
        <taxon>Pezizomycotina</taxon>
        <taxon>Dothideomycetes</taxon>
        <taxon>Dothideomycetidae</taxon>
        <taxon>Mycosphaerellales</taxon>
        <taxon>Mycosphaerellaceae</taxon>
        <taxon>Dothistroma</taxon>
    </lineage>
</organism>
<protein>
    <submittedName>
        <fullName evidence="1">Uncharacterized protein</fullName>
    </submittedName>
</protein>
<evidence type="ECO:0000313" key="2">
    <source>
        <dbReference type="Proteomes" id="UP000016933"/>
    </source>
</evidence>
<name>N1PD87_DOTSN</name>
<reference evidence="1 2" key="2">
    <citation type="journal article" date="2012" name="PLoS Pathog.">
        <title>Diverse lifestyles and strategies of plant pathogenesis encoded in the genomes of eighteen Dothideomycetes fungi.</title>
        <authorList>
            <person name="Ohm R.A."/>
            <person name="Feau N."/>
            <person name="Henrissat B."/>
            <person name="Schoch C.L."/>
            <person name="Horwitz B.A."/>
            <person name="Barry K.W."/>
            <person name="Condon B.J."/>
            <person name="Copeland A.C."/>
            <person name="Dhillon B."/>
            <person name="Glaser F."/>
            <person name="Hesse C.N."/>
            <person name="Kosti I."/>
            <person name="LaButti K."/>
            <person name="Lindquist E.A."/>
            <person name="Lucas S."/>
            <person name="Salamov A.A."/>
            <person name="Bradshaw R.E."/>
            <person name="Ciuffetti L."/>
            <person name="Hamelin R.C."/>
            <person name="Kema G.H.J."/>
            <person name="Lawrence C."/>
            <person name="Scott J.A."/>
            <person name="Spatafora J.W."/>
            <person name="Turgeon B.G."/>
            <person name="de Wit P.J.G.M."/>
            <person name="Zhong S."/>
            <person name="Goodwin S.B."/>
            <person name="Grigoriev I.V."/>
        </authorList>
    </citation>
    <scope>NUCLEOTIDE SEQUENCE [LARGE SCALE GENOMIC DNA]</scope>
    <source>
        <strain evidence="2">NZE10 / CBS 128990</strain>
    </source>
</reference>
<dbReference type="AlphaFoldDB" id="N1PD87"/>
<evidence type="ECO:0000313" key="1">
    <source>
        <dbReference type="EMBL" id="EME40563.1"/>
    </source>
</evidence>
<accession>N1PD87</accession>
<gene>
    <name evidence="1" type="ORF">DOTSEDRAFT_74199</name>
</gene>
<reference evidence="2" key="1">
    <citation type="journal article" date="2012" name="PLoS Genet.">
        <title>The genomes of the fungal plant pathogens Cladosporium fulvum and Dothistroma septosporum reveal adaptation to different hosts and lifestyles but also signatures of common ancestry.</title>
        <authorList>
            <person name="de Wit P.J.G.M."/>
            <person name="van der Burgt A."/>
            <person name="Oekmen B."/>
            <person name="Stergiopoulos I."/>
            <person name="Abd-Elsalam K.A."/>
            <person name="Aerts A.L."/>
            <person name="Bahkali A.H."/>
            <person name="Beenen H.G."/>
            <person name="Chettri P."/>
            <person name="Cox M.P."/>
            <person name="Datema E."/>
            <person name="de Vries R.P."/>
            <person name="Dhillon B."/>
            <person name="Ganley A.R."/>
            <person name="Griffiths S.A."/>
            <person name="Guo Y."/>
            <person name="Hamelin R.C."/>
            <person name="Henrissat B."/>
            <person name="Kabir M.S."/>
            <person name="Jashni M.K."/>
            <person name="Kema G."/>
            <person name="Klaubauf S."/>
            <person name="Lapidus A."/>
            <person name="Levasseur A."/>
            <person name="Lindquist E."/>
            <person name="Mehrabi R."/>
            <person name="Ohm R.A."/>
            <person name="Owen T.J."/>
            <person name="Salamov A."/>
            <person name="Schwelm A."/>
            <person name="Schijlen E."/>
            <person name="Sun H."/>
            <person name="van den Burg H.A."/>
            <person name="van Ham R.C.H.J."/>
            <person name="Zhang S."/>
            <person name="Goodwin S.B."/>
            <person name="Grigoriev I.V."/>
            <person name="Collemare J."/>
            <person name="Bradshaw R.E."/>
        </authorList>
    </citation>
    <scope>NUCLEOTIDE SEQUENCE [LARGE SCALE GENOMIC DNA]</scope>
    <source>
        <strain evidence="2">NZE10 / CBS 128990</strain>
    </source>
</reference>
<keyword evidence="2" id="KW-1185">Reference proteome</keyword>
<dbReference type="EMBL" id="KB446543">
    <property type="protein sequence ID" value="EME40563.1"/>
    <property type="molecule type" value="Genomic_DNA"/>
</dbReference>
<sequence length="94" mass="11095">MFSSVCCSGNVRQLADSISRIRISTCTSNMHMMGRSVRLRAEHGLSVDYRHDTGRNRTPGDRTDQWTFTMIRNPFGDERHRFKHRVFPFTRFRT</sequence>
<proteinExistence type="predicted"/>